<dbReference type="Gene3D" id="3.40.710.10">
    <property type="entry name" value="DD-peptidase/beta-lactamase superfamily"/>
    <property type="match status" value="1"/>
</dbReference>
<gene>
    <name evidence="2" type="ORF">A2113_02900</name>
</gene>
<evidence type="ECO:0000313" key="2">
    <source>
        <dbReference type="EMBL" id="OGY21053.1"/>
    </source>
</evidence>
<feature type="domain" description="Beta-lactamase class A catalytic" evidence="1">
    <location>
        <begin position="157"/>
        <end position="257"/>
    </location>
</feature>
<organism evidence="2 3">
    <name type="scientific">Candidatus Woykebacteria bacterium GWA1_44_8</name>
    <dbReference type="NCBI Taxonomy" id="1802591"/>
    <lineage>
        <taxon>Bacteria</taxon>
        <taxon>Candidatus Woykeibacteriota</taxon>
    </lineage>
</organism>
<dbReference type="GO" id="GO:0008800">
    <property type="term" value="F:beta-lactamase activity"/>
    <property type="evidence" value="ECO:0007669"/>
    <property type="project" value="InterPro"/>
</dbReference>
<accession>A0A1G1W096</accession>
<dbReference type="InterPro" id="IPR000871">
    <property type="entry name" value="Beta-lactam_class-A"/>
</dbReference>
<feature type="domain" description="Beta-lactamase class A catalytic" evidence="1">
    <location>
        <begin position="78"/>
        <end position="125"/>
    </location>
</feature>
<dbReference type="STRING" id="1802591.A2113_02900"/>
<reference evidence="2 3" key="1">
    <citation type="journal article" date="2016" name="Nat. Commun.">
        <title>Thousands of microbial genomes shed light on interconnected biogeochemical processes in an aquifer system.</title>
        <authorList>
            <person name="Anantharaman K."/>
            <person name="Brown C.T."/>
            <person name="Hug L.A."/>
            <person name="Sharon I."/>
            <person name="Castelle C.J."/>
            <person name="Probst A.J."/>
            <person name="Thomas B.C."/>
            <person name="Singh A."/>
            <person name="Wilkins M.J."/>
            <person name="Karaoz U."/>
            <person name="Brodie E.L."/>
            <person name="Williams K.H."/>
            <person name="Hubbard S.S."/>
            <person name="Banfield J.F."/>
        </authorList>
    </citation>
    <scope>NUCLEOTIDE SEQUENCE [LARGE SCALE GENOMIC DNA]</scope>
</reference>
<protein>
    <recommendedName>
        <fullName evidence="1">Beta-lactamase class A catalytic domain-containing protein</fullName>
    </recommendedName>
</protein>
<dbReference type="Proteomes" id="UP000176299">
    <property type="component" value="Unassembled WGS sequence"/>
</dbReference>
<dbReference type="PANTHER" id="PTHR35333:SF3">
    <property type="entry name" value="BETA-LACTAMASE-TYPE TRANSPEPTIDASE FOLD CONTAINING PROTEIN"/>
    <property type="match status" value="1"/>
</dbReference>
<name>A0A1G1W096_9BACT</name>
<dbReference type="InterPro" id="IPR012338">
    <property type="entry name" value="Beta-lactam/transpept-like"/>
</dbReference>
<evidence type="ECO:0000313" key="3">
    <source>
        <dbReference type="Proteomes" id="UP000176299"/>
    </source>
</evidence>
<dbReference type="GO" id="GO:0030655">
    <property type="term" value="P:beta-lactam antibiotic catabolic process"/>
    <property type="evidence" value="ECO:0007669"/>
    <property type="project" value="InterPro"/>
</dbReference>
<dbReference type="EMBL" id="MHCN01000018">
    <property type="protein sequence ID" value="OGY21053.1"/>
    <property type="molecule type" value="Genomic_DNA"/>
</dbReference>
<dbReference type="GO" id="GO:0046677">
    <property type="term" value="P:response to antibiotic"/>
    <property type="evidence" value="ECO:0007669"/>
    <property type="project" value="InterPro"/>
</dbReference>
<dbReference type="InterPro" id="IPR045155">
    <property type="entry name" value="Beta-lactam_cat"/>
</dbReference>
<dbReference type="PANTHER" id="PTHR35333">
    <property type="entry name" value="BETA-LACTAMASE"/>
    <property type="match status" value="1"/>
</dbReference>
<sequence>MKRFLLTAFILLVLGVLVGGSIFTLWRVYKQRSLPEPPQKKVTEEELKAKRKEKQEVLIETIKEIFVQESPSTSFSLGVYDLNHKEYFGYNDTNLQHAASVSKVLTAVMLLDKVDRGEMKLSDPMGNYTVEFQLEKLVNISNEPSWALIDEKLGVDTQTVFAKERLGLTGVDMKNNLMTVKDVTTLLTMLAQGKVLSESSRAKLFSYMQKTESEDLFSPALFKANVTFYHKTGKYLGEGHDAAIVKHRKNPFVLVAFSDNNTSPDLIARGKTLTKVAETVLEYFNEIK</sequence>
<dbReference type="AlphaFoldDB" id="A0A1G1W096"/>
<comment type="caution">
    <text evidence="2">The sequence shown here is derived from an EMBL/GenBank/DDBJ whole genome shotgun (WGS) entry which is preliminary data.</text>
</comment>
<dbReference type="Pfam" id="PF13354">
    <property type="entry name" value="Beta-lactamase2"/>
    <property type="match status" value="2"/>
</dbReference>
<dbReference type="SUPFAM" id="SSF56601">
    <property type="entry name" value="beta-lactamase/transpeptidase-like"/>
    <property type="match status" value="1"/>
</dbReference>
<proteinExistence type="predicted"/>
<evidence type="ECO:0000259" key="1">
    <source>
        <dbReference type="Pfam" id="PF13354"/>
    </source>
</evidence>